<feature type="region of interest" description="Disordered" evidence="5">
    <location>
        <begin position="302"/>
        <end position="322"/>
    </location>
</feature>
<dbReference type="Gene3D" id="2.180.10.10">
    <property type="entry name" value="RHS repeat-associated core"/>
    <property type="match status" value="1"/>
</dbReference>
<dbReference type="EMBL" id="JAMYJR010000016">
    <property type="protein sequence ID" value="MCO8272221.1"/>
    <property type="molecule type" value="Genomic_DNA"/>
</dbReference>
<dbReference type="SMART" id="SM00306">
    <property type="entry name" value="HintN"/>
    <property type="match status" value="1"/>
</dbReference>
<evidence type="ECO:0000259" key="7">
    <source>
        <dbReference type="SMART" id="SM00306"/>
    </source>
</evidence>
<name>A0ABT1DN18_9ACTN</name>
<evidence type="ECO:0000256" key="4">
    <source>
        <dbReference type="ARBA" id="ARBA00023026"/>
    </source>
</evidence>
<keyword evidence="9" id="KW-1185">Reference proteome</keyword>
<comment type="subcellular location">
    <subcellularLocation>
        <location evidence="1">Secreted</location>
    </subcellularLocation>
</comment>
<evidence type="ECO:0000256" key="2">
    <source>
        <dbReference type="ARBA" id="ARBA00022525"/>
    </source>
</evidence>
<dbReference type="InterPro" id="IPR003284">
    <property type="entry name" value="Sal_SpvB"/>
</dbReference>
<feature type="domain" description="Hint" evidence="7">
    <location>
        <begin position="1936"/>
        <end position="2038"/>
    </location>
</feature>
<organism evidence="8 9">
    <name type="scientific">Paractinoplanes aksuensis</name>
    <dbReference type="NCBI Taxonomy" id="2939490"/>
    <lineage>
        <taxon>Bacteria</taxon>
        <taxon>Bacillati</taxon>
        <taxon>Actinomycetota</taxon>
        <taxon>Actinomycetes</taxon>
        <taxon>Micromonosporales</taxon>
        <taxon>Micromonosporaceae</taxon>
        <taxon>Paractinoplanes</taxon>
    </lineage>
</organism>
<dbReference type="Pfam" id="PF03534">
    <property type="entry name" value="SpvB"/>
    <property type="match status" value="1"/>
</dbReference>
<feature type="region of interest" description="Disordered" evidence="5">
    <location>
        <begin position="760"/>
        <end position="787"/>
    </location>
</feature>
<accession>A0ABT1DN18</accession>
<feature type="transmembrane region" description="Helical" evidence="6">
    <location>
        <begin position="7"/>
        <end position="25"/>
    </location>
</feature>
<evidence type="ECO:0000256" key="1">
    <source>
        <dbReference type="ARBA" id="ARBA00004613"/>
    </source>
</evidence>
<evidence type="ECO:0000256" key="5">
    <source>
        <dbReference type="SAM" id="MobiDB-lite"/>
    </source>
</evidence>
<sequence length="2222" mass="240096">MRKSSGFALGATALMVTSFLTYHWVAEELNGDRDVKSVAATEYGTLKVPAVPPPADGGRWTGPEKGRWPAAGVTEIVLAGSSGRAVTGSAGGVKVAVKAAPGRTAPHRVRVHTMPEKQSADLGLSGPVVAIEGDRAGDVEATVDFGEFKDLYGGGWAGRLDLAQLPACAASTPARTECQDATPLNAARTGTTLTAKLAVPAAAPAVLALAADTESGEGDYKASDLQASGSWTAGDSSGAFNYTNAIRLPATQGPTPEVALGYSSQMVDGRTAGRNNQASWAGDGWDYSPGYVERTYATCSDDLDKVDDKDPNNKSKKTSDQCWKDKSPNITVSLGGTNATLVKDDESGKWRPAQDANWQVEQLGAVAGKDSATTERWVITTADGTRHFFAGEVTTSNSRWTVPVFGNHNGETCHADEFKNSSCAQAWRWLLDKEIDVSGNMTRYFYKKETGHYGAAGDKNNRVSFDRGGNLERIDYGLNTAYPDVAATGRVVFSTANRCFADECYKDDKPVKAAWPDVPWDKECTAEPCTDKLSPVFFSIKRLTKITTQVRSGADFDPVESWTLDQEFKAPKAAQSASLWLKSITHAGHVGSTVVDPPVVFTGVELANQVNVIAGAGLFSRWRIDNVRTESGADIHVTYSDADCDAGDLPAVESNTRLCYPVYWTPDGYFEPTRDWFRKYVVREITQSDRTADQPPITTRYAYSNAGSNAAVLWGWDDGEFTKKKHRTYGQWRGYAQVTSVVGQSGTGLQLGTRKRFYRGLDDQPLPDDKTRSAQVTDSAGVAHSDHPALTGSLLEEAKLDGDDVVEASITAYSVKQTAVRKRTGGSDKAFRVAPSVQKTRKLLAPGAWQQTEVRTEYDDEGQIETKADLGDTGRTGDETCTRFWYAQNGDPWLRGLVSREETVAKACNGTVSRPADVISDVKTYYDKSDVNGEAPTKGRVTRIDSINGWKNGAPEYTTTERTGYDTLGRKTSETDALGKTTTTTYQPAGPGPVTQTTTVNPLGHKVVTDQNPAWAEPTSILDANLKRTDLQHDGMGRLTKVWLPGRAKATATPNMEFGYLIRTDGPLAVTTKRLGPNGNYITEIGLFDSLYRSVQKQEDSQRTKDGKDARLVTQTGYDDRGQVAFESDENYAVGKPATSLLQITPGEDRSRTVSSYDRLGRVVEEALWSANVRKWGTFTTYGGNPAGWQTAITPPQGGTATATIENIDGDVVEKREFRGPRPEGAYDTTRYTYTPRGDLETVVKGELTWRYEYDLRGREIKTVDPDKGTTLVEYNNADDVTKSTDAAGDIVSTTYDDLGRQKERFFNGVRAAVWTYDSVVKGHPTKSTSIVNGYSFTKEIYEYNDAYQIVDEESVIPAMPGLTALAGTYVSTHTFTVNGLPFRSSLPKVGPMEKEGITRTYDDLGNIVKLAGTSSPSGTVRTYVDRATYSPYGEVLNRWLGTPVGDKPQAYQSYVYDDVTRRLSEFYFDRDGTVPNVAAVKYAYDDAGNVLSMANRPLDAENNVRAGDEDVQCFGYDHLRRLTRAWSQAAEQCGEPAAGTIGGKAPYWKSWTFDQHGSRDTVTDHRAGKTSKYGYEADTAHAVRTVTTGSSVDHYDWDERGNLEYRKIGDRTETFGWSPHGKLTKISGPEGDTTMVYDVDGNRIARIDPGGAASVFVYGHEYTTTPTQGTGATRFYEHAGDTIAARTDNTTRKGDIIWLAADPQDSATWAVNAVTRAETIKYNDPYGNPRSSVATPQWPAGQRGFVGGIGDPTGLTLLGARYYDPALGAFLSVDPEIDELDPQRLHPYAYANNNPTTFSDPDGLFWGAIKNGVQKAASSVASGVTTAAKAVVDNAGTIASVAGTVAMVAAVLPPPAQVVAAAAGAVAAVAGAIDTAKTCISGAALDCASGIAGMVPGVRQAKNVARGAGAVKNAARGAAKKADVPDGPSCQWKPGNSFVPGTPVLMADGTYKPIEDIQTDDEVWAADPETGEAGARPVTALIKGEGQKNLVRVSVDEDGDGTADSAVTATDGHPFWAGDRWLRADRLDAGMTLLRPDGAQVTVIAVVAWAAVATVHNLTVDDIHTYFVKSGSSPLLVHNCGGSDPTHADSCRCANGAPVRPAVTEGEVGRFGDLDGRSRRGDGLTPDHIPQAAVGKRFGLKYRDHAAVMVTDANHRKTRTWGSKGRKTKREDKNRTFRQIIARDLWQYRVIGRIVYGNPSHFNAQIKLVIAYYRRNHPNLM</sequence>
<gene>
    <name evidence="8" type="ORF">M1L60_16630</name>
</gene>
<dbReference type="PROSITE" id="PS50818">
    <property type="entry name" value="INTEIN_C_TER"/>
    <property type="match status" value="1"/>
</dbReference>
<dbReference type="InterPro" id="IPR050708">
    <property type="entry name" value="T6SS_VgrG/RHS"/>
</dbReference>
<comment type="caution">
    <text evidence="8">The sequence shown here is derived from an EMBL/GenBank/DDBJ whole genome shotgun (WGS) entry which is preliminary data.</text>
</comment>
<keyword evidence="2" id="KW-0964">Secreted</keyword>
<dbReference type="InterPro" id="IPR022385">
    <property type="entry name" value="Rhs_assc_core"/>
</dbReference>
<keyword evidence="3" id="KW-0677">Repeat</keyword>
<dbReference type="Proteomes" id="UP001523369">
    <property type="component" value="Unassembled WGS sequence"/>
</dbReference>
<keyword evidence="6" id="KW-0472">Membrane</keyword>
<dbReference type="InterPro" id="IPR006530">
    <property type="entry name" value="YD"/>
</dbReference>
<dbReference type="InterPro" id="IPR003587">
    <property type="entry name" value="Hint_dom_N"/>
</dbReference>
<dbReference type="InterPro" id="IPR056823">
    <property type="entry name" value="TEN-like_YD-shell"/>
</dbReference>
<evidence type="ECO:0000313" key="8">
    <source>
        <dbReference type="EMBL" id="MCO8272221.1"/>
    </source>
</evidence>
<dbReference type="CDD" id="cd00081">
    <property type="entry name" value="Hint"/>
    <property type="match status" value="1"/>
</dbReference>
<dbReference type="RefSeq" id="WP_253238318.1">
    <property type="nucleotide sequence ID" value="NZ_JAMYJR010000016.1"/>
</dbReference>
<feature type="region of interest" description="Disordered" evidence="5">
    <location>
        <begin position="947"/>
        <end position="994"/>
    </location>
</feature>
<keyword evidence="6" id="KW-1133">Transmembrane helix</keyword>
<proteinExistence type="predicted"/>
<dbReference type="InterPro" id="IPR030934">
    <property type="entry name" value="Intein_C"/>
</dbReference>
<dbReference type="Pfam" id="PF25023">
    <property type="entry name" value="TEN_YD-shell"/>
    <property type="match status" value="1"/>
</dbReference>
<keyword evidence="4" id="KW-0843">Virulence</keyword>
<feature type="compositionally biased region" description="Basic and acidic residues" evidence="5">
    <location>
        <begin position="760"/>
        <end position="772"/>
    </location>
</feature>
<dbReference type="SUPFAM" id="SSF51294">
    <property type="entry name" value="Hedgehog/intein (Hint) domain"/>
    <property type="match status" value="1"/>
</dbReference>
<reference evidence="8 9" key="1">
    <citation type="submission" date="2022-06" db="EMBL/GenBank/DDBJ databases">
        <title>New Species of the Genus Actinoplanes, ActinopZanes ferrugineus.</title>
        <authorList>
            <person name="Ding P."/>
        </authorList>
    </citation>
    <scope>NUCLEOTIDE SEQUENCE [LARGE SCALE GENOMIC DNA]</scope>
    <source>
        <strain evidence="8 9">TRM88003</strain>
    </source>
</reference>
<evidence type="ECO:0000313" key="9">
    <source>
        <dbReference type="Proteomes" id="UP001523369"/>
    </source>
</evidence>
<dbReference type="NCBIfam" id="TIGR03696">
    <property type="entry name" value="Rhs_assc_core"/>
    <property type="match status" value="1"/>
</dbReference>
<dbReference type="PANTHER" id="PTHR32305:SF17">
    <property type="entry name" value="TRNA NUCLEASE WAPA"/>
    <property type="match status" value="1"/>
</dbReference>
<dbReference type="NCBIfam" id="TIGR01643">
    <property type="entry name" value="YD_repeat_2x"/>
    <property type="match status" value="1"/>
</dbReference>
<dbReference type="Pfam" id="PF07591">
    <property type="entry name" value="PT-HINT"/>
    <property type="match status" value="1"/>
</dbReference>
<keyword evidence="6" id="KW-0812">Transmembrane</keyword>
<protein>
    <submittedName>
        <fullName evidence="8">Polymorphic toxin-type HINT domain-containing protein</fullName>
    </submittedName>
</protein>
<dbReference type="InterPro" id="IPR036844">
    <property type="entry name" value="Hint_dom_sf"/>
</dbReference>
<dbReference type="PANTHER" id="PTHR32305">
    <property type="match status" value="1"/>
</dbReference>
<evidence type="ECO:0000256" key="3">
    <source>
        <dbReference type="ARBA" id="ARBA00022737"/>
    </source>
</evidence>
<evidence type="ECO:0000256" key="6">
    <source>
        <dbReference type="SAM" id="Phobius"/>
    </source>
</evidence>
<dbReference type="Gene3D" id="2.170.16.10">
    <property type="entry name" value="Hedgehog/Intein (Hint) domain"/>
    <property type="match status" value="1"/>
</dbReference>